<organism evidence="2 3">
    <name type="scientific">Desulfitobacterium dichloroeliminans (strain LMG P-21439 / DCA1)</name>
    <dbReference type="NCBI Taxonomy" id="871963"/>
    <lineage>
        <taxon>Bacteria</taxon>
        <taxon>Bacillati</taxon>
        <taxon>Bacillota</taxon>
        <taxon>Clostridia</taxon>
        <taxon>Eubacteriales</taxon>
        <taxon>Desulfitobacteriaceae</taxon>
        <taxon>Desulfitobacterium</taxon>
    </lineage>
</organism>
<dbReference type="InterPro" id="IPR052024">
    <property type="entry name" value="Methanogen_methyltrans"/>
</dbReference>
<accession>L0F1I7</accession>
<dbReference type="STRING" id="871963.Desdi_0154"/>
<dbReference type="InterPro" id="IPR000257">
    <property type="entry name" value="Uroporphyrinogen_deCOase"/>
</dbReference>
<dbReference type="SUPFAM" id="SSF51726">
    <property type="entry name" value="UROD/MetE-like"/>
    <property type="match status" value="1"/>
</dbReference>
<dbReference type="GO" id="GO:0004853">
    <property type="term" value="F:uroporphyrinogen decarboxylase activity"/>
    <property type="evidence" value="ECO:0007669"/>
    <property type="project" value="InterPro"/>
</dbReference>
<evidence type="ECO:0000313" key="2">
    <source>
        <dbReference type="EMBL" id="AGA67714.1"/>
    </source>
</evidence>
<dbReference type="PANTHER" id="PTHR47099:SF1">
    <property type="entry name" value="METHYLCOBAMIDE:COM METHYLTRANSFERASE MTBA"/>
    <property type="match status" value="1"/>
</dbReference>
<sequence length="336" mass="37666">MNRLQRFMAVLKGNSFQDTLCMPLVFGGAAFLTDVKLRQYLQNGEVLGQCQLNSQQRFDYDAVFVYGDNCVEAEALGAKVYFPENAYPYLKEYILEDPGQLRELPVIDPRQDGRMPELLRAAEYLRTELGDHLPIVGVVLGPMSIASQLMGLERLLYLLLDSPCEFENVIKYTSEISQKFGMSLLAHGVHMTAVIDPSASESIIPGEVFVRYLLPHLRETFAHFREAGALACWLMITGNTQGFLPYYGQCGIEIASIDYEVPLTEALKWGENLTIAGNIKPYSFINKSSKDIFCRSQELIHQAMGRKRFILSSGCEIPLDSKPENLAAFVRGAKGR</sequence>
<proteinExistence type="predicted"/>
<dbReference type="CDD" id="cd03465">
    <property type="entry name" value="URO-D_like"/>
    <property type="match status" value="1"/>
</dbReference>
<protein>
    <submittedName>
        <fullName evidence="2">Uroporphyrinogen-III decarboxylase</fullName>
    </submittedName>
</protein>
<evidence type="ECO:0000259" key="1">
    <source>
        <dbReference type="Pfam" id="PF01208"/>
    </source>
</evidence>
<dbReference type="Gene3D" id="3.20.20.210">
    <property type="match status" value="1"/>
</dbReference>
<dbReference type="eggNOG" id="COG0407">
    <property type="taxonomic scope" value="Bacteria"/>
</dbReference>
<dbReference type="OrthoDB" id="8452307at2"/>
<dbReference type="PANTHER" id="PTHR47099">
    <property type="entry name" value="METHYLCOBAMIDE:COM METHYLTRANSFERASE MTBA"/>
    <property type="match status" value="1"/>
</dbReference>
<evidence type="ECO:0000313" key="3">
    <source>
        <dbReference type="Proteomes" id="UP000010797"/>
    </source>
</evidence>
<dbReference type="AlphaFoldDB" id="L0F1I7"/>
<dbReference type="HOGENOM" id="CLU_040933_2_0_9"/>
<feature type="domain" description="Uroporphyrinogen decarboxylase (URO-D)" evidence="1">
    <location>
        <begin position="5"/>
        <end position="332"/>
    </location>
</feature>
<dbReference type="EMBL" id="CP003344">
    <property type="protein sequence ID" value="AGA67714.1"/>
    <property type="molecule type" value="Genomic_DNA"/>
</dbReference>
<dbReference type="Pfam" id="PF01208">
    <property type="entry name" value="URO-D"/>
    <property type="match status" value="1"/>
</dbReference>
<keyword evidence="3" id="KW-1185">Reference proteome</keyword>
<name>L0F1I7_DESDL</name>
<dbReference type="KEGG" id="ddl:Desdi_0154"/>
<reference evidence="3" key="1">
    <citation type="submission" date="2012-02" db="EMBL/GenBank/DDBJ databases">
        <title>Complete sequence of Desulfitobacterium dichloroeliminans LMG P-21439.</title>
        <authorList>
            <person name="Lucas S."/>
            <person name="Han J."/>
            <person name="Lapidus A."/>
            <person name="Cheng J.-F."/>
            <person name="Goodwin L."/>
            <person name="Pitluck S."/>
            <person name="Peters L."/>
            <person name="Ovchinnikova G."/>
            <person name="Teshima H."/>
            <person name="Detter J.C."/>
            <person name="Han C."/>
            <person name="Tapia R."/>
            <person name="Land M."/>
            <person name="Hauser L."/>
            <person name="Kyrpides N."/>
            <person name="Ivanova N."/>
            <person name="Pagani I."/>
            <person name="Kruse T."/>
            <person name="de Vos W.M."/>
            <person name="Boon N."/>
            <person name="Smidt H."/>
            <person name="Woyke T."/>
        </authorList>
    </citation>
    <scope>NUCLEOTIDE SEQUENCE [LARGE SCALE GENOMIC DNA]</scope>
    <source>
        <strain evidence="3">LMG P-21439 / DCA1</strain>
    </source>
</reference>
<dbReference type="GO" id="GO:0006779">
    <property type="term" value="P:porphyrin-containing compound biosynthetic process"/>
    <property type="evidence" value="ECO:0007669"/>
    <property type="project" value="InterPro"/>
</dbReference>
<gene>
    <name evidence="2" type="ordered locus">Desdi_0154</name>
</gene>
<dbReference type="InterPro" id="IPR038071">
    <property type="entry name" value="UROD/MetE-like_sf"/>
</dbReference>
<dbReference type="Proteomes" id="UP000010797">
    <property type="component" value="Chromosome"/>
</dbReference>